<keyword evidence="1" id="KW-0175">Coiled coil</keyword>
<evidence type="ECO:0000313" key="2">
    <source>
        <dbReference type="EMBL" id="KAF7390684.1"/>
    </source>
</evidence>
<reference evidence="2" key="1">
    <citation type="journal article" date="2020" name="G3 (Bethesda)">
        <title>High-Quality Assemblies for Three Invasive Social Wasps from the &lt;i&gt;Vespula&lt;/i&gt; Genus.</title>
        <authorList>
            <person name="Harrop T.W.R."/>
            <person name="Guhlin J."/>
            <person name="McLaughlin G.M."/>
            <person name="Permina E."/>
            <person name="Stockwell P."/>
            <person name="Gilligan J."/>
            <person name="Le Lec M.F."/>
            <person name="Gruber M.A.M."/>
            <person name="Quinn O."/>
            <person name="Lovegrove M."/>
            <person name="Duncan E.J."/>
            <person name="Remnant E.J."/>
            <person name="Van Eeckhoven J."/>
            <person name="Graham B."/>
            <person name="Knapp R.A."/>
            <person name="Langford K.W."/>
            <person name="Kronenberg Z."/>
            <person name="Press M.O."/>
            <person name="Eacker S.M."/>
            <person name="Wilson-Rankin E.E."/>
            <person name="Purcell J."/>
            <person name="Lester P.J."/>
            <person name="Dearden P.K."/>
        </authorList>
    </citation>
    <scope>NUCLEOTIDE SEQUENCE</scope>
    <source>
        <strain evidence="2">Volc-1</strain>
    </source>
</reference>
<feature type="coiled-coil region" evidence="1">
    <location>
        <begin position="43"/>
        <end position="70"/>
    </location>
</feature>
<dbReference type="EMBL" id="JACSDY010000023">
    <property type="protein sequence ID" value="KAF7390684.1"/>
    <property type="molecule type" value="Genomic_DNA"/>
</dbReference>
<dbReference type="Proteomes" id="UP000600918">
    <property type="component" value="Unassembled WGS sequence"/>
</dbReference>
<comment type="caution">
    <text evidence="2">The sequence shown here is derived from an EMBL/GenBank/DDBJ whole genome shotgun (WGS) entry which is preliminary data.</text>
</comment>
<evidence type="ECO:0000313" key="3">
    <source>
        <dbReference type="Proteomes" id="UP000600918"/>
    </source>
</evidence>
<sequence>MGVAHMEIEKKEGIMAFTCNANITTMRYIDVYTYVSLIVPNLVSSFQWDLKEEDDEVEKEEKEVEEEEEEGSVRRHFIRKASRKCSFALKQDFPSPWFKRMLEVTNDV</sequence>
<gene>
    <name evidence="2" type="ORF">H0235_017846</name>
</gene>
<evidence type="ECO:0000256" key="1">
    <source>
        <dbReference type="SAM" id="Coils"/>
    </source>
</evidence>
<name>A0A834JM18_VESPE</name>
<protein>
    <submittedName>
        <fullName evidence="2">Uncharacterized protein</fullName>
    </submittedName>
</protein>
<dbReference type="AlphaFoldDB" id="A0A834JM18"/>
<proteinExistence type="predicted"/>
<accession>A0A834JM18</accession>
<keyword evidence="3" id="KW-1185">Reference proteome</keyword>
<organism evidence="2 3">
    <name type="scientific">Vespula pensylvanica</name>
    <name type="common">Western yellow jacket</name>
    <name type="synonym">Wasp</name>
    <dbReference type="NCBI Taxonomy" id="30213"/>
    <lineage>
        <taxon>Eukaryota</taxon>
        <taxon>Metazoa</taxon>
        <taxon>Ecdysozoa</taxon>
        <taxon>Arthropoda</taxon>
        <taxon>Hexapoda</taxon>
        <taxon>Insecta</taxon>
        <taxon>Pterygota</taxon>
        <taxon>Neoptera</taxon>
        <taxon>Endopterygota</taxon>
        <taxon>Hymenoptera</taxon>
        <taxon>Apocrita</taxon>
        <taxon>Aculeata</taxon>
        <taxon>Vespoidea</taxon>
        <taxon>Vespidae</taxon>
        <taxon>Vespinae</taxon>
        <taxon>Vespula</taxon>
    </lineage>
</organism>